<gene>
    <name evidence="1" type="ORF">Krac_3407</name>
</gene>
<keyword evidence="2" id="KW-1185">Reference proteome</keyword>
<evidence type="ECO:0000313" key="2">
    <source>
        <dbReference type="Proteomes" id="UP000004508"/>
    </source>
</evidence>
<protein>
    <submittedName>
        <fullName evidence="1">Uncharacterized protein</fullName>
    </submittedName>
</protein>
<dbReference type="InParanoid" id="D6U190"/>
<reference evidence="1 2" key="1">
    <citation type="journal article" date="2011" name="Stand. Genomic Sci.">
        <title>Non-contiguous finished genome sequence and contextual data of the filamentous soil bacterium Ktedonobacter racemifer type strain (SOSP1-21).</title>
        <authorList>
            <person name="Chang Y.J."/>
            <person name="Land M."/>
            <person name="Hauser L."/>
            <person name="Chertkov O."/>
            <person name="Del Rio T.G."/>
            <person name="Nolan M."/>
            <person name="Copeland A."/>
            <person name="Tice H."/>
            <person name="Cheng J.F."/>
            <person name="Lucas S."/>
            <person name="Han C."/>
            <person name="Goodwin L."/>
            <person name="Pitluck S."/>
            <person name="Ivanova N."/>
            <person name="Ovchinikova G."/>
            <person name="Pati A."/>
            <person name="Chen A."/>
            <person name="Palaniappan K."/>
            <person name="Mavromatis K."/>
            <person name="Liolios K."/>
            <person name="Brettin T."/>
            <person name="Fiebig A."/>
            <person name="Rohde M."/>
            <person name="Abt B."/>
            <person name="Goker M."/>
            <person name="Detter J.C."/>
            <person name="Woyke T."/>
            <person name="Bristow J."/>
            <person name="Eisen J.A."/>
            <person name="Markowitz V."/>
            <person name="Hugenholtz P."/>
            <person name="Kyrpides N.C."/>
            <person name="Klenk H.P."/>
            <person name="Lapidus A."/>
        </authorList>
    </citation>
    <scope>NUCLEOTIDE SEQUENCE [LARGE SCALE GENOMIC DNA]</scope>
    <source>
        <strain evidence="2">DSM 44963</strain>
    </source>
</reference>
<dbReference type="EMBL" id="ADVG01000004">
    <property type="protein sequence ID" value="EFH82580.1"/>
    <property type="molecule type" value="Genomic_DNA"/>
</dbReference>
<proteinExistence type="predicted"/>
<name>D6U190_KTERA</name>
<sequence length="69" mass="7906">MGSRTGLVENWCSKNMTDVRKQEKEDLSCFRTFVFLGSFHITRTFQLLSKWKGSSPSQGPQRSSDVVFT</sequence>
<comment type="caution">
    <text evidence="1">The sequence shown here is derived from an EMBL/GenBank/DDBJ whole genome shotgun (WGS) entry which is preliminary data.</text>
</comment>
<evidence type="ECO:0000313" key="1">
    <source>
        <dbReference type="EMBL" id="EFH82580.1"/>
    </source>
</evidence>
<organism evidence="1 2">
    <name type="scientific">Ktedonobacter racemifer DSM 44963</name>
    <dbReference type="NCBI Taxonomy" id="485913"/>
    <lineage>
        <taxon>Bacteria</taxon>
        <taxon>Bacillati</taxon>
        <taxon>Chloroflexota</taxon>
        <taxon>Ktedonobacteria</taxon>
        <taxon>Ktedonobacterales</taxon>
        <taxon>Ktedonobacteraceae</taxon>
        <taxon>Ktedonobacter</taxon>
    </lineage>
</organism>
<dbReference type="Proteomes" id="UP000004508">
    <property type="component" value="Unassembled WGS sequence"/>
</dbReference>
<dbReference type="AlphaFoldDB" id="D6U190"/>
<accession>D6U190</accession>